<evidence type="ECO:0000313" key="2">
    <source>
        <dbReference type="EMBL" id="GFY66567.1"/>
    </source>
</evidence>
<proteinExistence type="predicted"/>
<dbReference type="EMBL" id="BMAV01016105">
    <property type="protein sequence ID" value="GFY66567.1"/>
    <property type="molecule type" value="Genomic_DNA"/>
</dbReference>
<feature type="region of interest" description="Disordered" evidence="1">
    <location>
        <begin position="1"/>
        <end position="33"/>
    </location>
</feature>
<name>A0A8X6Y6R0_9ARAC</name>
<protein>
    <submittedName>
        <fullName evidence="2">Uncharacterized protein</fullName>
    </submittedName>
</protein>
<sequence>MNTHSKHQDSQDSNLESPDPKSGALSVAPLSHAKKRGEIVSLKFRIWCKIETDEHASKHRASRDPNLESSDP</sequence>
<feature type="region of interest" description="Disordered" evidence="1">
    <location>
        <begin position="53"/>
        <end position="72"/>
    </location>
</feature>
<feature type="compositionally biased region" description="Basic and acidic residues" evidence="1">
    <location>
        <begin position="53"/>
        <end position="66"/>
    </location>
</feature>
<reference evidence="2" key="1">
    <citation type="submission" date="2020-08" db="EMBL/GenBank/DDBJ databases">
        <title>Multicomponent nature underlies the extraordinary mechanical properties of spider dragline silk.</title>
        <authorList>
            <person name="Kono N."/>
            <person name="Nakamura H."/>
            <person name="Mori M."/>
            <person name="Yoshida Y."/>
            <person name="Ohtoshi R."/>
            <person name="Malay A.D."/>
            <person name="Moran D.A.P."/>
            <person name="Tomita M."/>
            <person name="Numata K."/>
            <person name="Arakawa K."/>
        </authorList>
    </citation>
    <scope>NUCLEOTIDE SEQUENCE</scope>
</reference>
<comment type="caution">
    <text evidence="2">The sequence shown here is derived from an EMBL/GenBank/DDBJ whole genome shotgun (WGS) entry which is preliminary data.</text>
</comment>
<organism evidence="2 3">
    <name type="scientific">Trichonephila inaurata madagascariensis</name>
    <dbReference type="NCBI Taxonomy" id="2747483"/>
    <lineage>
        <taxon>Eukaryota</taxon>
        <taxon>Metazoa</taxon>
        <taxon>Ecdysozoa</taxon>
        <taxon>Arthropoda</taxon>
        <taxon>Chelicerata</taxon>
        <taxon>Arachnida</taxon>
        <taxon>Araneae</taxon>
        <taxon>Araneomorphae</taxon>
        <taxon>Entelegynae</taxon>
        <taxon>Araneoidea</taxon>
        <taxon>Nephilidae</taxon>
        <taxon>Trichonephila</taxon>
        <taxon>Trichonephila inaurata</taxon>
    </lineage>
</organism>
<dbReference type="Proteomes" id="UP000886998">
    <property type="component" value="Unassembled WGS sequence"/>
</dbReference>
<evidence type="ECO:0000313" key="3">
    <source>
        <dbReference type="Proteomes" id="UP000886998"/>
    </source>
</evidence>
<evidence type="ECO:0000256" key="1">
    <source>
        <dbReference type="SAM" id="MobiDB-lite"/>
    </source>
</evidence>
<gene>
    <name evidence="2" type="ORF">TNIN_140981</name>
</gene>
<feature type="compositionally biased region" description="Basic and acidic residues" evidence="1">
    <location>
        <begin position="1"/>
        <end position="10"/>
    </location>
</feature>
<accession>A0A8X6Y6R0</accession>
<dbReference type="AlphaFoldDB" id="A0A8X6Y6R0"/>
<keyword evidence="3" id="KW-1185">Reference proteome</keyword>